<keyword evidence="3" id="KW-1185">Reference proteome</keyword>
<dbReference type="AlphaFoldDB" id="A0A2P5F8W3"/>
<evidence type="ECO:0000313" key="3">
    <source>
        <dbReference type="Proteomes" id="UP000237000"/>
    </source>
</evidence>
<protein>
    <submittedName>
        <fullName evidence="2">Uncharacterized protein</fullName>
    </submittedName>
</protein>
<name>A0A2P5F8W3_TREOI</name>
<dbReference type="OrthoDB" id="10423339at2759"/>
<accession>A0A2P5F8W3</accession>
<comment type="caution">
    <text evidence="2">The sequence shown here is derived from an EMBL/GenBank/DDBJ whole genome shotgun (WGS) entry which is preliminary data.</text>
</comment>
<proteinExistence type="predicted"/>
<dbReference type="Proteomes" id="UP000237000">
    <property type="component" value="Unassembled WGS sequence"/>
</dbReference>
<dbReference type="EMBL" id="JXTC01000053">
    <property type="protein sequence ID" value="PON94218.1"/>
    <property type="molecule type" value="Genomic_DNA"/>
</dbReference>
<feature type="region of interest" description="Disordered" evidence="1">
    <location>
        <begin position="1"/>
        <end position="36"/>
    </location>
</feature>
<sequence length="104" mass="11560">MPHTIWTRSNYTPEEPSTDHISRPNETPPSTRHVVPLSKSGKLRKVLRTRHLTNEGTAWVTRSQPLYGLATRGRRGAGQRGRKTYSLVVTRAGGKLLGHAFGCT</sequence>
<gene>
    <name evidence="2" type="ORF">TorRG33x02_099560</name>
</gene>
<evidence type="ECO:0000313" key="2">
    <source>
        <dbReference type="EMBL" id="PON94218.1"/>
    </source>
</evidence>
<organism evidence="2 3">
    <name type="scientific">Trema orientale</name>
    <name type="common">Charcoal tree</name>
    <name type="synonym">Celtis orientalis</name>
    <dbReference type="NCBI Taxonomy" id="63057"/>
    <lineage>
        <taxon>Eukaryota</taxon>
        <taxon>Viridiplantae</taxon>
        <taxon>Streptophyta</taxon>
        <taxon>Embryophyta</taxon>
        <taxon>Tracheophyta</taxon>
        <taxon>Spermatophyta</taxon>
        <taxon>Magnoliopsida</taxon>
        <taxon>eudicotyledons</taxon>
        <taxon>Gunneridae</taxon>
        <taxon>Pentapetalae</taxon>
        <taxon>rosids</taxon>
        <taxon>fabids</taxon>
        <taxon>Rosales</taxon>
        <taxon>Cannabaceae</taxon>
        <taxon>Trema</taxon>
    </lineage>
</organism>
<reference evidence="3" key="1">
    <citation type="submission" date="2016-06" db="EMBL/GenBank/DDBJ databases">
        <title>Parallel loss of symbiosis genes in relatives of nitrogen-fixing non-legume Parasponia.</title>
        <authorList>
            <person name="Van Velzen R."/>
            <person name="Holmer R."/>
            <person name="Bu F."/>
            <person name="Rutten L."/>
            <person name="Van Zeijl A."/>
            <person name="Liu W."/>
            <person name="Santuari L."/>
            <person name="Cao Q."/>
            <person name="Sharma T."/>
            <person name="Shen D."/>
            <person name="Roswanjaya Y."/>
            <person name="Wardhani T."/>
            <person name="Kalhor M.S."/>
            <person name="Jansen J."/>
            <person name="Van den Hoogen J."/>
            <person name="Gungor B."/>
            <person name="Hartog M."/>
            <person name="Hontelez J."/>
            <person name="Verver J."/>
            <person name="Yang W.-C."/>
            <person name="Schijlen E."/>
            <person name="Repin R."/>
            <person name="Schilthuizen M."/>
            <person name="Schranz E."/>
            <person name="Heidstra R."/>
            <person name="Miyata K."/>
            <person name="Fedorova E."/>
            <person name="Kohlen W."/>
            <person name="Bisseling T."/>
            <person name="Smit S."/>
            <person name="Geurts R."/>
        </authorList>
    </citation>
    <scope>NUCLEOTIDE SEQUENCE [LARGE SCALE GENOMIC DNA]</scope>
    <source>
        <strain evidence="3">cv. RG33-2</strain>
    </source>
</reference>
<evidence type="ECO:0000256" key="1">
    <source>
        <dbReference type="SAM" id="MobiDB-lite"/>
    </source>
</evidence>
<feature type="compositionally biased region" description="Polar residues" evidence="1">
    <location>
        <begin position="1"/>
        <end position="12"/>
    </location>
</feature>
<dbReference type="InParanoid" id="A0A2P5F8W3"/>